<sequence length="281" mass="31653">MCDTMVDDDSRPYCNDMTYRYFAPYIFCVLFLSITLPTSGFANKYVDSTYAVRTIVLDAGHGGHIPGARGAISLEKNIALQVALKLGKALEAEIPGVKVYYTRTTDVNVELYKRIEFANQKRADLFISIHCNAAPSRRTQVRGTETFVSGFHRLGEQDAAIRENADILLEENYKENYSGFDPNDPESYILFSLMKNQFREQSIHLASFIQDQYAKSGRVDRGVQELGLQVLAGAGMPAVLTEIGFISHPEEERYMNSEKGQAEIVKNLVDAIKAYKRHVER</sequence>
<keyword evidence="4" id="KW-0812">Transmembrane</keyword>
<dbReference type="InterPro" id="IPR050695">
    <property type="entry name" value="N-acetylmuramoyl_amidase_3"/>
</dbReference>
<dbReference type="GO" id="GO:0030288">
    <property type="term" value="C:outer membrane-bounded periplasmic space"/>
    <property type="evidence" value="ECO:0007669"/>
    <property type="project" value="TreeGrafter"/>
</dbReference>
<dbReference type="PANTHER" id="PTHR30404:SF0">
    <property type="entry name" value="N-ACETYLMURAMOYL-L-ALANINE AMIDASE AMIC"/>
    <property type="match status" value="1"/>
</dbReference>
<evidence type="ECO:0000256" key="2">
    <source>
        <dbReference type="ARBA" id="ARBA00011901"/>
    </source>
</evidence>
<reference evidence="6 7" key="1">
    <citation type="submission" date="2016-10" db="EMBL/GenBank/DDBJ databases">
        <authorList>
            <person name="de Groot N.N."/>
        </authorList>
    </citation>
    <scope>NUCLEOTIDE SEQUENCE [LARGE SCALE GENOMIC DNA]</scope>
    <source>
        <strain evidence="6 7">DSM 22900</strain>
    </source>
</reference>
<feature type="domain" description="MurNAc-LAA" evidence="5">
    <location>
        <begin position="115"/>
        <end position="273"/>
    </location>
</feature>
<dbReference type="EMBL" id="FOLL01000017">
    <property type="protein sequence ID" value="SFC63764.1"/>
    <property type="molecule type" value="Genomic_DNA"/>
</dbReference>
<dbReference type="SUPFAM" id="SSF53187">
    <property type="entry name" value="Zn-dependent exopeptidases"/>
    <property type="match status" value="1"/>
</dbReference>
<keyword evidence="4" id="KW-0472">Membrane</keyword>
<dbReference type="EC" id="3.5.1.28" evidence="2"/>
<dbReference type="SMART" id="SM00646">
    <property type="entry name" value="Ami_3"/>
    <property type="match status" value="1"/>
</dbReference>
<evidence type="ECO:0000256" key="4">
    <source>
        <dbReference type="SAM" id="Phobius"/>
    </source>
</evidence>
<evidence type="ECO:0000256" key="1">
    <source>
        <dbReference type="ARBA" id="ARBA00001561"/>
    </source>
</evidence>
<dbReference type="PANTHER" id="PTHR30404">
    <property type="entry name" value="N-ACETYLMURAMOYL-L-ALANINE AMIDASE"/>
    <property type="match status" value="1"/>
</dbReference>
<organism evidence="6 7">
    <name type="scientific">Parapedobacter composti</name>
    <dbReference type="NCBI Taxonomy" id="623281"/>
    <lineage>
        <taxon>Bacteria</taxon>
        <taxon>Pseudomonadati</taxon>
        <taxon>Bacteroidota</taxon>
        <taxon>Sphingobacteriia</taxon>
        <taxon>Sphingobacteriales</taxon>
        <taxon>Sphingobacteriaceae</taxon>
        <taxon>Parapedobacter</taxon>
    </lineage>
</organism>
<evidence type="ECO:0000313" key="7">
    <source>
        <dbReference type="Proteomes" id="UP000199577"/>
    </source>
</evidence>
<dbReference type="GO" id="GO:0009253">
    <property type="term" value="P:peptidoglycan catabolic process"/>
    <property type="evidence" value="ECO:0007669"/>
    <property type="project" value="InterPro"/>
</dbReference>
<evidence type="ECO:0000313" key="6">
    <source>
        <dbReference type="EMBL" id="SFC63764.1"/>
    </source>
</evidence>
<proteinExistence type="predicted"/>
<accession>A0A1I1KSE8</accession>
<keyword evidence="3" id="KW-0378">Hydrolase</keyword>
<keyword evidence="4" id="KW-1133">Transmembrane helix</keyword>
<name>A0A1I1KSE8_9SPHI</name>
<dbReference type="InterPro" id="IPR002508">
    <property type="entry name" value="MurNAc-LAA_cat"/>
</dbReference>
<dbReference type="GO" id="GO:0008745">
    <property type="term" value="F:N-acetylmuramoyl-L-alanine amidase activity"/>
    <property type="evidence" value="ECO:0007669"/>
    <property type="project" value="UniProtKB-EC"/>
</dbReference>
<dbReference type="AlphaFoldDB" id="A0A1I1KSE8"/>
<comment type="catalytic activity">
    <reaction evidence="1">
        <text>Hydrolyzes the link between N-acetylmuramoyl residues and L-amino acid residues in certain cell-wall glycopeptides.</text>
        <dbReference type="EC" id="3.5.1.28"/>
    </reaction>
</comment>
<evidence type="ECO:0000256" key="3">
    <source>
        <dbReference type="ARBA" id="ARBA00022801"/>
    </source>
</evidence>
<dbReference type="CDD" id="cd02696">
    <property type="entry name" value="MurNAc-LAA"/>
    <property type="match status" value="1"/>
</dbReference>
<evidence type="ECO:0000259" key="5">
    <source>
        <dbReference type="SMART" id="SM00646"/>
    </source>
</evidence>
<protein>
    <recommendedName>
        <fullName evidence="2">N-acetylmuramoyl-L-alanine amidase</fullName>
        <ecNumber evidence="2">3.5.1.28</ecNumber>
    </recommendedName>
</protein>
<dbReference type="Pfam" id="PF01520">
    <property type="entry name" value="Amidase_3"/>
    <property type="match status" value="1"/>
</dbReference>
<dbReference type="Gene3D" id="3.40.630.40">
    <property type="entry name" value="Zn-dependent exopeptidases"/>
    <property type="match status" value="1"/>
</dbReference>
<dbReference type="Proteomes" id="UP000199577">
    <property type="component" value="Unassembled WGS sequence"/>
</dbReference>
<keyword evidence="7" id="KW-1185">Reference proteome</keyword>
<feature type="transmembrane region" description="Helical" evidence="4">
    <location>
        <begin position="21"/>
        <end position="42"/>
    </location>
</feature>
<gene>
    <name evidence="6" type="ORF">SAMN05421747_1177</name>
</gene>
<dbReference type="STRING" id="623281.SAMN05421747_1177"/>
<dbReference type="FunFam" id="3.40.630.40:FF:000005">
    <property type="entry name" value="N-acetylmuramoyl-L-alanine amidase (AmiA)"/>
    <property type="match status" value="1"/>
</dbReference>